<keyword evidence="1" id="KW-0472">Membrane</keyword>
<evidence type="ECO:0000256" key="1">
    <source>
        <dbReference type="SAM" id="Phobius"/>
    </source>
</evidence>
<evidence type="ECO:0000313" key="2">
    <source>
        <dbReference type="EMBL" id="CBH18217.1"/>
    </source>
</evidence>
<dbReference type="GeneID" id="23866505"/>
<dbReference type="KEGG" id="tbg:TbgDal_XI13360"/>
<dbReference type="AlphaFoldDB" id="D0A966"/>
<keyword evidence="1" id="KW-0812">Transmembrane</keyword>
<proteinExistence type="predicted"/>
<dbReference type="RefSeq" id="XP_011780481.1">
    <property type="nucleotide sequence ID" value="XM_011782179.1"/>
</dbReference>
<keyword evidence="1" id="KW-1133">Transmembrane helix</keyword>
<gene>
    <name evidence="2" type="ORF">TbgDal_XI13360</name>
</gene>
<dbReference type="EMBL" id="FN554974">
    <property type="protein sequence ID" value="CBH18217.1"/>
    <property type="molecule type" value="Genomic_DNA"/>
</dbReference>
<accession>D0A966</accession>
<feature type="transmembrane region" description="Helical" evidence="1">
    <location>
        <begin position="28"/>
        <end position="47"/>
    </location>
</feature>
<sequence length="127" mass="14276">MVCDGLSFALRHENWGGKHARDARKSPGGAVLPVFLLSLRALFLCAFPNVQTIPFYLVTSFIAFCMVLLPCRCAGLRLFCIPCSMLLCRSVASNLGCCWHFFACLWHSGLWERASYLNSSIRRGRKK</sequence>
<name>D0A966_TRYB9</name>
<organism evidence="2 3">
    <name type="scientific">Trypanosoma brucei gambiense (strain MHOM/CI/86/DAL972)</name>
    <dbReference type="NCBI Taxonomy" id="679716"/>
    <lineage>
        <taxon>Eukaryota</taxon>
        <taxon>Discoba</taxon>
        <taxon>Euglenozoa</taxon>
        <taxon>Kinetoplastea</taxon>
        <taxon>Metakinetoplastina</taxon>
        <taxon>Trypanosomatida</taxon>
        <taxon>Trypanosomatidae</taxon>
        <taxon>Trypanosoma</taxon>
    </lineage>
</organism>
<protein>
    <submittedName>
        <fullName evidence="2">Uncharacterized protein</fullName>
    </submittedName>
</protein>
<evidence type="ECO:0000313" key="3">
    <source>
        <dbReference type="Proteomes" id="UP000002316"/>
    </source>
</evidence>
<reference evidence="3" key="1">
    <citation type="journal article" date="2010" name="PLoS Negl. Trop. Dis.">
        <title>The genome sequence of Trypanosoma brucei gambiense, causative agent of chronic human african trypanosomiasis.</title>
        <authorList>
            <person name="Jackson A.P."/>
            <person name="Sanders M."/>
            <person name="Berry A."/>
            <person name="McQuillan J."/>
            <person name="Aslett M.A."/>
            <person name="Quail M.A."/>
            <person name="Chukualim B."/>
            <person name="Capewell P."/>
            <person name="MacLeod A."/>
            <person name="Melville S.E."/>
            <person name="Gibson W."/>
            <person name="Barry J.D."/>
            <person name="Berriman M."/>
            <person name="Hertz-Fowler C."/>
        </authorList>
    </citation>
    <scope>NUCLEOTIDE SEQUENCE [LARGE SCALE GENOMIC DNA]</scope>
    <source>
        <strain evidence="3">MHOM/CI/86/DAL972</strain>
    </source>
</reference>
<feature type="transmembrane region" description="Helical" evidence="1">
    <location>
        <begin position="53"/>
        <end position="71"/>
    </location>
</feature>
<dbReference type="Proteomes" id="UP000002316">
    <property type="component" value="Chromosome 11"/>
</dbReference>